<gene>
    <name evidence="3" type="ORF">H2O73_10600</name>
</gene>
<evidence type="ECO:0000256" key="1">
    <source>
        <dbReference type="ARBA" id="ARBA00022676"/>
    </source>
</evidence>
<dbReference type="Gene3D" id="3.40.50.2000">
    <property type="entry name" value="Glycogen Phosphorylase B"/>
    <property type="match status" value="2"/>
</dbReference>
<dbReference type="GO" id="GO:0009244">
    <property type="term" value="P:lipopolysaccharide core region biosynthetic process"/>
    <property type="evidence" value="ECO:0007669"/>
    <property type="project" value="TreeGrafter"/>
</dbReference>
<keyword evidence="4" id="KW-1185">Reference proteome</keyword>
<proteinExistence type="predicted"/>
<dbReference type="CDD" id="cd03789">
    <property type="entry name" value="GT9_LPS_heptosyltransferase"/>
    <property type="match status" value="1"/>
</dbReference>
<evidence type="ECO:0000313" key="3">
    <source>
        <dbReference type="EMBL" id="MBA5762794.1"/>
    </source>
</evidence>
<dbReference type="EMBL" id="JACFYF010000005">
    <property type="protein sequence ID" value="MBA5762794.1"/>
    <property type="molecule type" value="Genomic_DNA"/>
</dbReference>
<evidence type="ECO:0000256" key="2">
    <source>
        <dbReference type="ARBA" id="ARBA00022679"/>
    </source>
</evidence>
<dbReference type="RefSeq" id="WP_182108816.1">
    <property type="nucleotide sequence ID" value="NZ_JACFYF010000005.1"/>
</dbReference>
<dbReference type="Proteomes" id="UP000571701">
    <property type="component" value="Unassembled WGS sequence"/>
</dbReference>
<reference evidence="3 4" key="1">
    <citation type="submission" date="2020-07" db="EMBL/GenBank/DDBJ databases">
        <title>Vibrio marinisediminis sp. nov., isolated from marine sediment.</title>
        <authorList>
            <person name="Ji X."/>
        </authorList>
    </citation>
    <scope>NUCLEOTIDE SEQUENCE [LARGE SCALE GENOMIC DNA]</scope>
    <source>
        <strain evidence="3 4">404</strain>
    </source>
</reference>
<protein>
    <submittedName>
        <fullName evidence="3">Glycosyltransferase family 9 protein</fullName>
    </submittedName>
</protein>
<accession>A0A7W2FR80</accession>
<dbReference type="SUPFAM" id="SSF53756">
    <property type="entry name" value="UDP-Glycosyltransferase/glycogen phosphorylase"/>
    <property type="match status" value="1"/>
</dbReference>
<keyword evidence="2 3" id="KW-0808">Transferase</keyword>
<dbReference type="PANTHER" id="PTHR30160">
    <property type="entry name" value="TETRAACYLDISACCHARIDE 4'-KINASE-RELATED"/>
    <property type="match status" value="1"/>
</dbReference>
<sequence>MKLENKLVHIFNSHGIGDVIMTLPMIESVLNEGGRLLISVKGKAESDIIGAALGGGGSDNIEFIHLSRYPGFFGALSYIAQLQSKKIDISIPVTGIHPDKYNFMAFLSRAKYRVGCGGHLSFLNDNNFCTHRFFHKVEKNLEILSCVIPLSTDIELTCLSAYQTDSDFFGSRNLKPEGKVIALAPSSGEAESHKRWSLENFHELAKYLISRGNTVVILGSPGEEGLAGRILKNLNSEAVHNFVGALSIKESLDCLEQCDFLIANCNGLSHMGSLVPSLKIIGLYGPTNPMLTGPFRRDLVAVNTNLDCSPCYKRGYITGCGDPVCMRSIDVSLVIKEIIID</sequence>
<dbReference type="AlphaFoldDB" id="A0A7W2FR80"/>
<comment type="caution">
    <text evidence="3">The sequence shown here is derived from an EMBL/GenBank/DDBJ whole genome shotgun (WGS) entry which is preliminary data.</text>
</comment>
<dbReference type="InterPro" id="IPR002201">
    <property type="entry name" value="Glyco_trans_9"/>
</dbReference>
<dbReference type="GO" id="GO:0005829">
    <property type="term" value="C:cytosol"/>
    <property type="evidence" value="ECO:0007669"/>
    <property type="project" value="TreeGrafter"/>
</dbReference>
<keyword evidence="1" id="KW-0328">Glycosyltransferase</keyword>
<dbReference type="InterPro" id="IPR051199">
    <property type="entry name" value="LPS_LOS_Heptosyltrfase"/>
</dbReference>
<organism evidence="3 4">
    <name type="scientific">Vibrio marinisediminis</name>
    <dbReference type="NCBI Taxonomy" id="2758441"/>
    <lineage>
        <taxon>Bacteria</taxon>
        <taxon>Pseudomonadati</taxon>
        <taxon>Pseudomonadota</taxon>
        <taxon>Gammaproteobacteria</taxon>
        <taxon>Vibrionales</taxon>
        <taxon>Vibrionaceae</taxon>
        <taxon>Vibrio</taxon>
    </lineage>
</organism>
<evidence type="ECO:0000313" key="4">
    <source>
        <dbReference type="Proteomes" id="UP000571701"/>
    </source>
</evidence>
<dbReference type="GO" id="GO:0008713">
    <property type="term" value="F:ADP-heptose-lipopolysaccharide heptosyltransferase activity"/>
    <property type="evidence" value="ECO:0007669"/>
    <property type="project" value="TreeGrafter"/>
</dbReference>
<name>A0A7W2FR80_9VIBR</name>
<dbReference type="Pfam" id="PF01075">
    <property type="entry name" value="Glyco_transf_9"/>
    <property type="match status" value="1"/>
</dbReference>